<dbReference type="GO" id="GO:0016491">
    <property type="term" value="F:oxidoreductase activity"/>
    <property type="evidence" value="ECO:0007669"/>
    <property type="project" value="UniProtKB-KW"/>
</dbReference>
<sequence>MRVCTVGLGLMGSALARRLRSVGLDVIVYNRSLDKARRLAEELGTSFADTPGKCCREADVTVLFVADDEALIDVTLTPQGLADEVRGRDVVNMSTVSTAISLRVSRVVEERGGRYVEAPVWGSASEVLEGRLVAMVASSGELSENVKRLLSAVAQRVIVVGGVPKAMALKLALNQLNMVVVATLSETLPFLKLYGVDFKTLEELVKGSWMEPIVVRYLRRAVEEQPPRFRVELAAKDLQCFIESARVHKLNTPITAAAMQRYLEATLNGYGEKDYPNVAKYILDALEKLMKQTITK</sequence>
<keyword evidence="1" id="KW-0560">Oxidoreductase</keyword>
<dbReference type="SUPFAM" id="SSF51735">
    <property type="entry name" value="NAD(P)-binding Rossmann-fold domains"/>
    <property type="match status" value="1"/>
</dbReference>
<dbReference type="InterPro" id="IPR015815">
    <property type="entry name" value="HIBADH-related"/>
</dbReference>
<evidence type="ECO:0000256" key="1">
    <source>
        <dbReference type="ARBA" id="ARBA00023002"/>
    </source>
</evidence>
<dbReference type="InterPro" id="IPR029154">
    <property type="entry name" value="HIBADH-like_NADP-bd"/>
</dbReference>
<dbReference type="PANTHER" id="PTHR43580">
    <property type="entry name" value="OXIDOREDUCTASE GLYR1-RELATED"/>
    <property type="match status" value="1"/>
</dbReference>
<dbReference type="Gene3D" id="3.40.50.720">
    <property type="entry name" value="NAD(P)-binding Rossmann-like Domain"/>
    <property type="match status" value="1"/>
</dbReference>
<feature type="domain" description="3-hydroxyisobutyrate dehydrogenase-like NAD-binding" evidence="4">
    <location>
        <begin position="167"/>
        <end position="281"/>
    </location>
</feature>
<dbReference type="GO" id="GO:0051287">
    <property type="term" value="F:NAD binding"/>
    <property type="evidence" value="ECO:0007669"/>
    <property type="project" value="InterPro"/>
</dbReference>
<evidence type="ECO:0000256" key="2">
    <source>
        <dbReference type="ARBA" id="ARBA00023027"/>
    </source>
</evidence>
<dbReference type="Pfam" id="PF03446">
    <property type="entry name" value="NAD_binding_2"/>
    <property type="match status" value="1"/>
</dbReference>
<organism evidence="5">
    <name type="scientific">Ignisphaera aggregans</name>
    <dbReference type="NCBI Taxonomy" id="334771"/>
    <lineage>
        <taxon>Archaea</taxon>
        <taxon>Thermoproteota</taxon>
        <taxon>Thermoprotei</taxon>
        <taxon>Desulfurococcales</taxon>
        <taxon>Desulfurococcaceae</taxon>
        <taxon>Ignisphaera</taxon>
    </lineage>
</organism>
<feature type="domain" description="6-phosphogluconate dehydrogenase NADP-binding" evidence="3">
    <location>
        <begin position="3"/>
        <end position="161"/>
    </location>
</feature>
<dbReference type="Gene3D" id="1.10.1040.10">
    <property type="entry name" value="N-(1-d-carboxylethyl)-l-norvaline Dehydrogenase, domain 2"/>
    <property type="match status" value="1"/>
</dbReference>
<keyword evidence="2" id="KW-0520">NAD</keyword>
<name>A0A7C4FBX9_9CREN</name>
<accession>A0A7C4FBX9</accession>
<dbReference type="InterPro" id="IPR006115">
    <property type="entry name" value="6PGDH_NADP-bd"/>
</dbReference>
<proteinExistence type="predicted"/>
<dbReference type="InterPro" id="IPR008927">
    <property type="entry name" value="6-PGluconate_DH-like_C_sf"/>
</dbReference>
<dbReference type="GO" id="GO:0050661">
    <property type="term" value="F:NADP binding"/>
    <property type="evidence" value="ECO:0007669"/>
    <property type="project" value="InterPro"/>
</dbReference>
<gene>
    <name evidence="5" type="ORF">ENV14_06830</name>
</gene>
<dbReference type="AlphaFoldDB" id="A0A7C4FBX9"/>
<evidence type="ECO:0000313" key="5">
    <source>
        <dbReference type="EMBL" id="HGI88082.1"/>
    </source>
</evidence>
<reference evidence="5" key="1">
    <citation type="journal article" date="2020" name="mSystems">
        <title>Genome- and Community-Level Interaction Insights into Carbon Utilization and Element Cycling Functions of Hydrothermarchaeota in Hydrothermal Sediment.</title>
        <authorList>
            <person name="Zhou Z."/>
            <person name="Liu Y."/>
            <person name="Xu W."/>
            <person name="Pan J."/>
            <person name="Luo Z.H."/>
            <person name="Li M."/>
        </authorList>
    </citation>
    <scope>NUCLEOTIDE SEQUENCE [LARGE SCALE GENOMIC DNA]</scope>
    <source>
        <strain evidence="5">SpSt-732</strain>
    </source>
</reference>
<dbReference type="SUPFAM" id="SSF48179">
    <property type="entry name" value="6-phosphogluconate dehydrogenase C-terminal domain-like"/>
    <property type="match status" value="1"/>
</dbReference>
<protein>
    <submittedName>
        <fullName evidence="5">NAD(P)-dependent oxidoreductase</fullName>
    </submittedName>
</protein>
<dbReference type="InterPro" id="IPR013328">
    <property type="entry name" value="6PGD_dom2"/>
</dbReference>
<dbReference type="PIRSF" id="PIRSF000103">
    <property type="entry name" value="HIBADH"/>
    <property type="match status" value="1"/>
</dbReference>
<dbReference type="InterPro" id="IPR051265">
    <property type="entry name" value="HIBADH-related_NP60_sf"/>
</dbReference>
<comment type="caution">
    <text evidence="5">The sequence shown here is derived from an EMBL/GenBank/DDBJ whole genome shotgun (WGS) entry which is preliminary data.</text>
</comment>
<dbReference type="PANTHER" id="PTHR43580:SF2">
    <property type="entry name" value="CYTOKINE-LIKE NUCLEAR FACTOR N-PAC"/>
    <property type="match status" value="1"/>
</dbReference>
<dbReference type="EMBL" id="DTFF01000059">
    <property type="protein sequence ID" value="HGI88082.1"/>
    <property type="molecule type" value="Genomic_DNA"/>
</dbReference>
<dbReference type="InterPro" id="IPR036291">
    <property type="entry name" value="NAD(P)-bd_dom_sf"/>
</dbReference>
<dbReference type="Pfam" id="PF14833">
    <property type="entry name" value="NAD_binding_11"/>
    <property type="match status" value="1"/>
</dbReference>
<evidence type="ECO:0000259" key="4">
    <source>
        <dbReference type="Pfam" id="PF14833"/>
    </source>
</evidence>
<evidence type="ECO:0000259" key="3">
    <source>
        <dbReference type="Pfam" id="PF03446"/>
    </source>
</evidence>